<name>A0A4Y9QJN2_9BACT</name>
<dbReference type="PANTHER" id="PTHR48079:SF6">
    <property type="entry name" value="NAD(P)-BINDING DOMAIN-CONTAINING PROTEIN-RELATED"/>
    <property type="match status" value="1"/>
</dbReference>
<accession>A0A4Y9QJN2</accession>
<dbReference type="RefSeq" id="WP_135076790.1">
    <property type="nucleotide sequence ID" value="NZ_SPSB01000005.1"/>
</dbReference>
<organism evidence="2 3">
    <name type="scientific">Algoriphagus kandeliae</name>
    <dbReference type="NCBI Taxonomy" id="2562278"/>
    <lineage>
        <taxon>Bacteria</taxon>
        <taxon>Pseudomonadati</taxon>
        <taxon>Bacteroidota</taxon>
        <taxon>Cytophagia</taxon>
        <taxon>Cytophagales</taxon>
        <taxon>Cyclobacteriaceae</taxon>
        <taxon>Algoriphagus</taxon>
    </lineage>
</organism>
<evidence type="ECO:0000259" key="1">
    <source>
        <dbReference type="Pfam" id="PF01370"/>
    </source>
</evidence>
<protein>
    <submittedName>
        <fullName evidence="2">NAD-dependent epimerase/dehydratase family protein</fullName>
    </submittedName>
</protein>
<feature type="domain" description="NAD-dependent epimerase/dehydratase" evidence="1">
    <location>
        <begin position="5"/>
        <end position="214"/>
    </location>
</feature>
<dbReference type="OrthoDB" id="112777at2"/>
<comment type="caution">
    <text evidence="2">The sequence shown here is derived from an EMBL/GenBank/DDBJ whole genome shotgun (WGS) entry which is preliminary data.</text>
</comment>
<dbReference type="AlphaFoldDB" id="A0A4Y9QJN2"/>
<dbReference type="InterPro" id="IPR051783">
    <property type="entry name" value="NAD(P)-dependent_oxidoreduct"/>
</dbReference>
<sequence>MKKAVILGANGNIARIVSKELNQKGWVIFQFSRNPQKVNENDQLIQGDLLDAEAVEKACDGADLVFLLAGITYNTKIWQRDWPKIMRNTLDACITHQSKLIFFDNMYACDPAAVGHLTEETPLNPTSKKGQVRMEILQMLWREVAEENITAMVTRSADFYGPNASNSFLNELVIEKMKAGKSPQWLYNGKKRHSFTYIPDAGRATAFLALKEDTWNQTWNLPTDSSYPSGEDVVKILNGLLSTNLKLQVLPAWAIWILGWFISPLKEVKELHYQLDQDYCLDSSKFEKTFGWKPTPIKEGLKNCL</sequence>
<dbReference type="GO" id="GO:0005737">
    <property type="term" value="C:cytoplasm"/>
    <property type="evidence" value="ECO:0007669"/>
    <property type="project" value="TreeGrafter"/>
</dbReference>
<gene>
    <name evidence="2" type="ORF">E4S40_16395</name>
</gene>
<proteinExistence type="predicted"/>
<evidence type="ECO:0000313" key="3">
    <source>
        <dbReference type="Proteomes" id="UP000297647"/>
    </source>
</evidence>
<keyword evidence="3" id="KW-1185">Reference proteome</keyword>
<dbReference type="Gene3D" id="3.40.50.720">
    <property type="entry name" value="NAD(P)-binding Rossmann-like Domain"/>
    <property type="match status" value="1"/>
</dbReference>
<dbReference type="Proteomes" id="UP000297647">
    <property type="component" value="Unassembled WGS sequence"/>
</dbReference>
<dbReference type="InterPro" id="IPR036291">
    <property type="entry name" value="NAD(P)-bd_dom_sf"/>
</dbReference>
<dbReference type="Pfam" id="PF01370">
    <property type="entry name" value="Epimerase"/>
    <property type="match status" value="1"/>
</dbReference>
<dbReference type="InterPro" id="IPR001509">
    <property type="entry name" value="Epimerase_deHydtase"/>
</dbReference>
<reference evidence="2 3" key="1">
    <citation type="submission" date="2019-03" db="EMBL/GenBank/DDBJ databases">
        <title>Algoriphagus sp. nov, a new strain isolated from root system soil of mangrove plant Kandelia.</title>
        <authorList>
            <person name="Yin Q."/>
            <person name="Wang K."/>
            <person name="Song Z."/>
        </authorList>
    </citation>
    <scope>NUCLEOTIDE SEQUENCE [LARGE SCALE GENOMIC DNA]</scope>
    <source>
        <strain evidence="2 3">XY-J91</strain>
    </source>
</reference>
<dbReference type="PANTHER" id="PTHR48079">
    <property type="entry name" value="PROTEIN YEEZ"/>
    <property type="match status" value="1"/>
</dbReference>
<dbReference type="SUPFAM" id="SSF51735">
    <property type="entry name" value="NAD(P)-binding Rossmann-fold domains"/>
    <property type="match status" value="1"/>
</dbReference>
<dbReference type="GO" id="GO:0004029">
    <property type="term" value="F:aldehyde dehydrogenase (NAD+) activity"/>
    <property type="evidence" value="ECO:0007669"/>
    <property type="project" value="TreeGrafter"/>
</dbReference>
<evidence type="ECO:0000313" key="2">
    <source>
        <dbReference type="EMBL" id="TFV92420.1"/>
    </source>
</evidence>
<dbReference type="EMBL" id="SPSB01000005">
    <property type="protein sequence ID" value="TFV92420.1"/>
    <property type="molecule type" value="Genomic_DNA"/>
</dbReference>